<keyword evidence="8 13" id="KW-0274">FAD</keyword>
<evidence type="ECO:0000256" key="4">
    <source>
        <dbReference type="ARBA" id="ARBA00012772"/>
    </source>
</evidence>
<dbReference type="Pfam" id="PF02852">
    <property type="entry name" value="Pyr_redox_dim"/>
    <property type="match status" value="1"/>
</dbReference>
<evidence type="ECO:0000256" key="11">
    <source>
        <dbReference type="ARBA" id="ARBA00023027"/>
    </source>
</evidence>
<keyword evidence="9" id="KW-0521">NADP</keyword>
<sequence length="477" mass="51518">MAEHYDLCVIGSGPAGEKGAAQAAYFGKSVCLIERAPKPGGAAVNTGTIPSKTLRETALYLSGLRQRGLYGVDYRVKSDITIGDFMHRERAVVEAAWETIDANLDRHKVTRIQGAAHFVDPYTVEVARYQQPQRRIRADVFLLATGSRPAHPPEIPFDGRIVVDSDDVLSLTQIPQRLIVIGGGVIGCEYASIFGALGVRVTLINSRERLLMQLDADLSDALRVELTRRMGVQVVLDTNVSAVTVEGDLATVTLSDGRALAADCVLYCAGREGNSEGLQLDNTGVKTNARGFVQVDSTFRSTTAHIFAAGDIVGFPALASTAMEQARVAMCHAFDLKYKMQMGAVLPYGVWTVPEIATVGMGEDEARAKGIAVEIGKASFRTNPRGLIIGDTEGFVKLVFTVDDRLVIGASVVGEGACELIHVPAAAIHFNATLDYFIDAVFNYPTLSDAFKYAAYDGLQRLQRRVSRSMEARARVT</sequence>
<dbReference type="EMBL" id="CP130613">
    <property type="protein sequence ID" value="WKW16216.1"/>
    <property type="molecule type" value="Genomic_DNA"/>
</dbReference>
<dbReference type="InterPro" id="IPR001100">
    <property type="entry name" value="Pyr_nuc-diS_OxRdtase"/>
</dbReference>
<proteinExistence type="inferred from homology"/>
<evidence type="ECO:0000259" key="15">
    <source>
        <dbReference type="Pfam" id="PF07992"/>
    </source>
</evidence>
<organism evidence="17 18">
    <name type="scientific">Pseudogemmatithrix spongiicola</name>
    <dbReference type="NCBI Taxonomy" id="3062599"/>
    <lineage>
        <taxon>Bacteria</taxon>
        <taxon>Pseudomonadati</taxon>
        <taxon>Gemmatimonadota</taxon>
        <taxon>Gemmatimonadia</taxon>
        <taxon>Gemmatimonadales</taxon>
        <taxon>Gemmatimonadaceae</taxon>
        <taxon>Pseudogemmatithrix</taxon>
    </lineage>
</organism>
<dbReference type="Gene3D" id="3.30.390.30">
    <property type="match status" value="1"/>
</dbReference>
<dbReference type="GO" id="GO:0050660">
    <property type="term" value="F:flavin adenine dinucleotide binding"/>
    <property type="evidence" value="ECO:0007669"/>
    <property type="project" value="TreeGrafter"/>
</dbReference>
<evidence type="ECO:0000256" key="6">
    <source>
        <dbReference type="ARBA" id="ARBA00022490"/>
    </source>
</evidence>
<dbReference type="PANTHER" id="PTHR22912:SF93">
    <property type="entry name" value="SOLUBLE PYRIDINE NUCLEOTIDE TRANSHYDROGENASE"/>
    <property type="match status" value="1"/>
</dbReference>
<dbReference type="NCBIfam" id="NF003585">
    <property type="entry name" value="PRK05249.1"/>
    <property type="match status" value="1"/>
</dbReference>
<comment type="cofactor">
    <cofactor evidence="13">
        <name>FAD</name>
        <dbReference type="ChEBI" id="CHEBI:57692"/>
    </cofactor>
    <text evidence="13">Binds 1 FAD per subunit.</text>
</comment>
<accession>A0AA49K1Y3</accession>
<dbReference type="InterPro" id="IPR036188">
    <property type="entry name" value="FAD/NAD-bd_sf"/>
</dbReference>
<evidence type="ECO:0000256" key="8">
    <source>
        <dbReference type="ARBA" id="ARBA00022827"/>
    </source>
</evidence>
<evidence type="ECO:0000259" key="14">
    <source>
        <dbReference type="Pfam" id="PF02852"/>
    </source>
</evidence>
<feature type="binding site" evidence="13">
    <location>
        <position position="52"/>
    </location>
    <ligand>
        <name>FAD</name>
        <dbReference type="ChEBI" id="CHEBI:57692"/>
    </ligand>
</feature>
<keyword evidence="6" id="KW-0963">Cytoplasm</keyword>
<dbReference type="InterPro" id="IPR023753">
    <property type="entry name" value="FAD/NAD-binding_dom"/>
</dbReference>
<evidence type="ECO:0000256" key="5">
    <source>
        <dbReference type="ARBA" id="ARBA00016603"/>
    </source>
</evidence>
<keyword evidence="11 13" id="KW-0520">NAD</keyword>
<feature type="binding site" evidence="13">
    <location>
        <begin position="145"/>
        <end position="147"/>
    </location>
    <ligand>
        <name>FAD</name>
        <dbReference type="ChEBI" id="CHEBI:57692"/>
    </ligand>
</feature>
<evidence type="ECO:0000256" key="13">
    <source>
        <dbReference type="PIRSR" id="PIRSR000350-3"/>
    </source>
</evidence>
<feature type="binding site" evidence="13">
    <location>
        <position position="311"/>
    </location>
    <ligand>
        <name>FAD</name>
        <dbReference type="ChEBI" id="CHEBI:57692"/>
    </ligand>
</feature>
<dbReference type="Pfam" id="PF07992">
    <property type="entry name" value="Pyr_redox_2"/>
    <property type="match status" value="1"/>
</dbReference>
<feature type="domain" description="FAD/NAD(P)-binding" evidence="15">
    <location>
        <begin position="5"/>
        <end position="326"/>
    </location>
</feature>
<dbReference type="PANTHER" id="PTHR22912">
    <property type="entry name" value="DISULFIDE OXIDOREDUCTASE"/>
    <property type="match status" value="1"/>
</dbReference>
<feature type="domain" description="Pyridine nucleotide-disulphide oxidoreductase dimerisation" evidence="14">
    <location>
        <begin position="347"/>
        <end position="454"/>
    </location>
</feature>
<keyword evidence="10 17" id="KW-0560">Oxidoreductase</keyword>
<comment type="function">
    <text evidence="1">Conversion of NADPH, generated by peripheral catabolic pathways, to NADH, which can enter the respiratory chain for energy generation.</text>
</comment>
<dbReference type="SUPFAM" id="SSF51905">
    <property type="entry name" value="FAD/NAD(P)-binding domain"/>
    <property type="match status" value="1"/>
</dbReference>
<dbReference type="GO" id="GO:0005829">
    <property type="term" value="C:cytosol"/>
    <property type="evidence" value="ECO:0007669"/>
    <property type="project" value="TreeGrafter"/>
</dbReference>
<evidence type="ECO:0000313" key="16">
    <source>
        <dbReference type="EMBL" id="WKW13309.1"/>
    </source>
</evidence>
<dbReference type="GO" id="GO:0003957">
    <property type="term" value="F:NAD(P)+ transhydrogenase (Si-specific) activity"/>
    <property type="evidence" value="ECO:0007669"/>
    <property type="project" value="UniProtKB-EC"/>
</dbReference>
<dbReference type="EC" id="1.6.1.1" evidence="4"/>
<protein>
    <recommendedName>
        <fullName evidence="5">Soluble pyridine nucleotide transhydrogenase</fullName>
        <ecNumber evidence="4">1.6.1.1</ecNumber>
    </recommendedName>
    <alternativeName>
        <fullName evidence="12">NAD(P)(+) transhydrogenase [B-specific]</fullName>
    </alternativeName>
</protein>
<dbReference type="InterPro" id="IPR004099">
    <property type="entry name" value="Pyr_nucl-diS_OxRdtase_dimer"/>
</dbReference>
<dbReference type="GO" id="GO:0006103">
    <property type="term" value="P:2-oxoglutarate metabolic process"/>
    <property type="evidence" value="ECO:0007669"/>
    <property type="project" value="TreeGrafter"/>
</dbReference>
<evidence type="ECO:0000313" key="18">
    <source>
        <dbReference type="Proteomes" id="UP001229955"/>
    </source>
</evidence>
<dbReference type="AlphaFoldDB" id="A0AA49K1Y3"/>
<dbReference type="PRINTS" id="PR00368">
    <property type="entry name" value="FADPNR"/>
</dbReference>
<dbReference type="PIRSF" id="PIRSF000350">
    <property type="entry name" value="Mercury_reductase_MerA"/>
    <property type="match status" value="1"/>
</dbReference>
<evidence type="ECO:0000256" key="12">
    <source>
        <dbReference type="ARBA" id="ARBA00031183"/>
    </source>
</evidence>
<dbReference type="SUPFAM" id="SSF55424">
    <property type="entry name" value="FAD/NAD-linked reductases, dimerisation (C-terminal) domain"/>
    <property type="match status" value="1"/>
</dbReference>
<keyword evidence="18" id="KW-1185">Reference proteome</keyword>
<dbReference type="FunFam" id="3.30.390.30:FF:000001">
    <property type="entry name" value="Dihydrolipoyl dehydrogenase"/>
    <property type="match status" value="1"/>
</dbReference>
<keyword evidence="13" id="KW-0547">Nucleotide-binding</keyword>
<keyword evidence="7" id="KW-0285">Flavoprotein</keyword>
<evidence type="ECO:0000313" key="17">
    <source>
        <dbReference type="EMBL" id="WKW16216.1"/>
    </source>
</evidence>
<name>A0AA49K1Y3_9BACT</name>
<dbReference type="InterPro" id="IPR050151">
    <property type="entry name" value="Class-I_Pyr_Nuc-Dis_Oxidored"/>
</dbReference>
<dbReference type="Gene3D" id="3.50.50.60">
    <property type="entry name" value="FAD/NAD(P)-binding domain"/>
    <property type="match status" value="2"/>
</dbReference>
<gene>
    <name evidence="17" type="primary">sthA</name>
    <name evidence="16" type="ORF">Strain138_002626</name>
    <name evidence="17" type="ORF">Strain318_002626</name>
</gene>
<accession>A0AA49JWR2</accession>
<feature type="binding site" evidence="13">
    <location>
        <position position="270"/>
    </location>
    <ligand>
        <name>NAD(+)</name>
        <dbReference type="ChEBI" id="CHEBI:57540"/>
    </ligand>
</feature>
<dbReference type="GO" id="GO:0004148">
    <property type="term" value="F:dihydrolipoyl dehydrogenase (NADH) activity"/>
    <property type="evidence" value="ECO:0007669"/>
    <property type="project" value="TreeGrafter"/>
</dbReference>
<evidence type="ECO:0000256" key="9">
    <source>
        <dbReference type="ARBA" id="ARBA00022857"/>
    </source>
</evidence>
<dbReference type="EMBL" id="CP130612">
    <property type="protein sequence ID" value="WKW13309.1"/>
    <property type="molecule type" value="Genomic_DNA"/>
</dbReference>
<evidence type="ECO:0000256" key="7">
    <source>
        <dbReference type="ARBA" id="ARBA00022630"/>
    </source>
</evidence>
<dbReference type="RefSeq" id="WP_367886169.1">
    <property type="nucleotide sequence ID" value="NZ_CP130612.1"/>
</dbReference>
<feature type="binding site" evidence="13">
    <location>
        <begin position="182"/>
        <end position="189"/>
    </location>
    <ligand>
        <name>NAD(+)</name>
        <dbReference type="ChEBI" id="CHEBI:57540"/>
    </ligand>
</feature>
<dbReference type="InterPro" id="IPR016156">
    <property type="entry name" value="FAD/NAD-linked_Rdtase_dimer_sf"/>
</dbReference>
<comment type="subcellular location">
    <subcellularLocation>
        <location evidence="2">Cytoplasm</location>
    </subcellularLocation>
</comment>
<dbReference type="KEGG" id="pspc:Strain318_002626"/>
<evidence type="ECO:0000256" key="1">
    <source>
        <dbReference type="ARBA" id="ARBA00002842"/>
    </source>
</evidence>
<comment type="similarity">
    <text evidence="3">Belongs to the class-I pyridine nucleotide-disulfide oxidoreductase family.</text>
</comment>
<evidence type="ECO:0000256" key="3">
    <source>
        <dbReference type="ARBA" id="ARBA00007532"/>
    </source>
</evidence>
<dbReference type="PRINTS" id="PR00411">
    <property type="entry name" value="PNDRDTASEI"/>
</dbReference>
<dbReference type="Proteomes" id="UP001229955">
    <property type="component" value="Chromosome"/>
</dbReference>
<reference evidence="17" key="1">
    <citation type="submission" date="2023-07" db="EMBL/GenBank/DDBJ databases">
        <authorList>
            <person name="Haufschild T."/>
            <person name="Kallscheuer N."/>
            <person name="Hammer J."/>
            <person name="Kohn T."/>
            <person name="Kabuu M."/>
            <person name="Jogler M."/>
            <person name="Wohfarth N."/>
            <person name="Heuer A."/>
            <person name="Rohde M."/>
            <person name="van Teeseling M.C.F."/>
            <person name="Jogler C."/>
        </authorList>
    </citation>
    <scope>NUCLEOTIDE SEQUENCE</scope>
    <source>
        <strain evidence="16">Strain 138</strain>
        <strain evidence="17">Strain 318</strain>
    </source>
</reference>
<evidence type="ECO:0000256" key="2">
    <source>
        <dbReference type="ARBA" id="ARBA00004496"/>
    </source>
</evidence>
<evidence type="ECO:0000256" key="10">
    <source>
        <dbReference type="ARBA" id="ARBA00023002"/>
    </source>
</evidence>